<feature type="coiled-coil region" evidence="2">
    <location>
        <begin position="218"/>
        <end position="245"/>
    </location>
</feature>
<dbReference type="SUPFAM" id="SSF54928">
    <property type="entry name" value="RNA-binding domain, RBD"/>
    <property type="match status" value="1"/>
</dbReference>
<evidence type="ECO:0000313" key="7">
    <source>
        <dbReference type="Proteomes" id="UP000054937"/>
    </source>
</evidence>
<dbReference type="PROSITE" id="PS50206">
    <property type="entry name" value="RHODANESE_3"/>
    <property type="match status" value="1"/>
</dbReference>
<feature type="domain" description="Rhodanese" evidence="5">
    <location>
        <begin position="405"/>
        <end position="511"/>
    </location>
</feature>
<evidence type="ECO:0000256" key="1">
    <source>
        <dbReference type="PROSITE-ProRule" id="PRU00176"/>
    </source>
</evidence>
<feature type="region of interest" description="Disordered" evidence="3">
    <location>
        <begin position="91"/>
        <end position="153"/>
    </location>
</feature>
<dbReference type="AlphaFoldDB" id="A0A0V0QT17"/>
<dbReference type="Gene3D" id="3.40.250.10">
    <property type="entry name" value="Rhodanese-like domain"/>
    <property type="match status" value="1"/>
</dbReference>
<evidence type="ECO:0000256" key="3">
    <source>
        <dbReference type="SAM" id="MobiDB-lite"/>
    </source>
</evidence>
<sequence>MEEELQNLKQKLISAKEKNSEKKILKYKQQIKQLKQQIKEQQTQQQEEEVQEEEQELSELEILKLKLQSATENNKTKKIQKYTKLIAQLEQTQQSELETEDSEKPKKKVKKSVNQIEEEKEDEEEKQTETEKQIQNENDNENENQTYNFDELNEEELNELIEKYKKKLEKAQKKANNQQNADKLSTKVSELHSKLCQFLVKQKEAKLKEYAALAPEKKAKKAKKIKKLEQEIQELKTKQRGHENTLLGDEQSYIQKFIQTDPDSFRLNPDKSQHSITIVLFYQYIEPEWTHPRFKEALRFTQQIGKELGLGGRLRVAYEGFNGTISGTYDNVRQFAEELRKWEPQSFNKTLFKFIDGLPQGTHFPNLKVFEVKELVNYGLDGFQPNIKEYGGVHLPPKEYHKKMMEDNSVIIDVRNTYESIIGRFQPPDNKKCEFIDPEWRKSTELPEWLRKQEIRDKLKGKNVLMYCTGGVRCERASAYLKKEMGEQVKNVYQLEGGIEQYMKEFPEGGFWVGKNYTFDKRFAFGAYGKDYRTDDVLSQCSGCKKPWDRYRGKKRCSACLVPLLVCKECQDQKLDKLKNLRCTLCEQQNVHPKIKRAPIQQQVQQKLEREVEPVQNPEKQTRIFVGNLPFTVNEESLRSFFRPAKLKSIQFLTDKQSQKFYGNSFVEAETPEDAGICLAFNGKELKGRSVRVQFPQNKKQQ</sequence>
<dbReference type="Pfam" id="PF00076">
    <property type="entry name" value="RRM_1"/>
    <property type="match status" value="1"/>
</dbReference>
<dbReference type="OrthoDB" id="345986at2759"/>
<keyword evidence="2" id="KW-0175">Coiled coil</keyword>
<dbReference type="InterPro" id="IPR035979">
    <property type="entry name" value="RBD_domain_sf"/>
</dbReference>
<evidence type="ECO:0000259" key="5">
    <source>
        <dbReference type="PROSITE" id="PS50206"/>
    </source>
</evidence>
<dbReference type="SUPFAM" id="SSF52821">
    <property type="entry name" value="Rhodanese/Cell cycle control phosphatase"/>
    <property type="match status" value="1"/>
</dbReference>
<keyword evidence="7" id="KW-1185">Reference proteome</keyword>
<reference evidence="6 7" key="1">
    <citation type="journal article" date="2015" name="Sci. Rep.">
        <title>Genome of the facultative scuticociliatosis pathogen Pseudocohnilembus persalinus provides insight into its virulence through horizontal gene transfer.</title>
        <authorList>
            <person name="Xiong J."/>
            <person name="Wang G."/>
            <person name="Cheng J."/>
            <person name="Tian M."/>
            <person name="Pan X."/>
            <person name="Warren A."/>
            <person name="Jiang C."/>
            <person name="Yuan D."/>
            <person name="Miao W."/>
        </authorList>
    </citation>
    <scope>NUCLEOTIDE SEQUENCE [LARGE SCALE GENOMIC DNA]</scope>
    <source>
        <strain evidence="6">36N120E</strain>
    </source>
</reference>
<dbReference type="PROSITE" id="PS50102">
    <property type="entry name" value="RRM"/>
    <property type="match status" value="1"/>
</dbReference>
<keyword evidence="1" id="KW-0694">RNA-binding</keyword>
<dbReference type="InterPro" id="IPR001763">
    <property type="entry name" value="Rhodanese-like_dom"/>
</dbReference>
<dbReference type="SMART" id="SM00450">
    <property type="entry name" value="RHOD"/>
    <property type="match status" value="1"/>
</dbReference>
<dbReference type="Pfam" id="PF12368">
    <property type="entry name" value="Rhodanese_C"/>
    <property type="match status" value="1"/>
</dbReference>
<organism evidence="6 7">
    <name type="scientific">Pseudocohnilembus persalinus</name>
    <name type="common">Ciliate</name>
    <dbReference type="NCBI Taxonomy" id="266149"/>
    <lineage>
        <taxon>Eukaryota</taxon>
        <taxon>Sar</taxon>
        <taxon>Alveolata</taxon>
        <taxon>Ciliophora</taxon>
        <taxon>Intramacronucleata</taxon>
        <taxon>Oligohymenophorea</taxon>
        <taxon>Scuticociliatia</taxon>
        <taxon>Philasterida</taxon>
        <taxon>Pseudocohnilembidae</taxon>
        <taxon>Pseudocohnilembus</taxon>
    </lineage>
</organism>
<evidence type="ECO:0000256" key="2">
    <source>
        <dbReference type="SAM" id="Coils"/>
    </source>
</evidence>
<feature type="domain" description="RRM" evidence="4">
    <location>
        <begin position="622"/>
        <end position="698"/>
    </location>
</feature>
<dbReference type="GO" id="GO:0003723">
    <property type="term" value="F:RNA binding"/>
    <property type="evidence" value="ECO:0007669"/>
    <property type="project" value="UniProtKB-UniRule"/>
</dbReference>
<evidence type="ECO:0000259" key="4">
    <source>
        <dbReference type="PROSITE" id="PS50102"/>
    </source>
</evidence>
<dbReference type="SMART" id="SM00360">
    <property type="entry name" value="RRM"/>
    <property type="match status" value="1"/>
</dbReference>
<dbReference type="InterPro" id="IPR022111">
    <property type="entry name" value="Rhodanese_C"/>
</dbReference>
<protein>
    <submittedName>
        <fullName evidence="6">Rhodanese-like domain</fullName>
    </submittedName>
</protein>
<dbReference type="PANTHER" id="PTHR43268">
    <property type="entry name" value="THIOSULFATE SULFURTRANSFERASE/RHODANESE-LIKE DOMAIN-CONTAINING PROTEIN 2"/>
    <property type="match status" value="1"/>
</dbReference>
<dbReference type="InParanoid" id="A0A0V0QT17"/>
<name>A0A0V0QT17_PSEPJ</name>
<dbReference type="EMBL" id="LDAU01000106">
    <property type="protein sequence ID" value="KRX05507.1"/>
    <property type="molecule type" value="Genomic_DNA"/>
</dbReference>
<comment type="caution">
    <text evidence="6">The sequence shown here is derived from an EMBL/GenBank/DDBJ whole genome shotgun (WGS) entry which is preliminary data.</text>
</comment>
<dbReference type="InterPro" id="IPR020936">
    <property type="entry name" value="TrhO"/>
</dbReference>
<dbReference type="Pfam" id="PF17773">
    <property type="entry name" value="UPF0176_N"/>
    <property type="match status" value="1"/>
</dbReference>
<dbReference type="Gene3D" id="3.30.70.100">
    <property type="match status" value="1"/>
</dbReference>
<dbReference type="InterPro" id="IPR012677">
    <property type="entry name" value="Nucleotide-bd_a/b_plait_sf"/>
</dbReference>
<dbReference type="InterPro" id="IPR040503">
    <property type="entry name" value="TRHO_N"/>
</dbReference>
<dbReference type="Proteomes" id="UP000054937">
    <property type="component" value="Unassembled WGS sequence"/>
</dbReference>
<dbReference type="InterPro" id="IPR000504">
    <property type="entry name" value="RRM_dom"/>
</dbReference>
<dbReference type="Pfam" id="PF00581">
    <property type="entry name" value="Rhodanese"/>
    <property type="match status" value="1"/>
</dbReference>
<proteinExistence type="predicted"/>
<dbReference type="Gene3D" id="3.30.70.330">
    <property type="match status" value="1"/>
</dbReference>
<feature type="compositionally biased region" description="Acidic residues" evidence="3">
    <location>
        <begin position="116"/>
        <end position="126"/>
    </location>
</feature>
<dbReference type="PANTHER" id="PTHR43268:SF7">
    <property type="entry name" value="RHODANESE DOMAIN-CONTAINING PROTEIN"/>
    <property type="match status" value="1"/>
</dbReference>
<gene>
    <name evidence="6" type="ORF">PPERSA_12685</name>
</gene>
<evidence type="ECO:0000313" key="6">
    <source>
        <dbReference type="EMBL" id="KRX05507.1"/>
    </source>
</evidence>
<accession>A0A0V0QT17</accession>
<dbReference type="InterPro" id="IPR036873">
    <property type="entry name" value="Rhodanese-like_dom_sf"/>
</dbReference>